<keyword evidence="1" id="KW-0732">Signal</keyword>
<gene>
    <name evidence="2" type="ORF">AN221_30540</name>
</gene>
<reference evidence="2 3" key="1">
    <citation type="journal article" date="2016" name="Front. Microbiol.">
        <title>Comparative Genomics Analysis of Streptomyces Species Reveals Their Adaptation to the Marine Environment and Their Diversity at the Genomic Level.</title>
        <authorList>
            <person name="Tian X."/>
            <person name="Zhang Z."/>
            <person name="Yang T."/>
            <person name="Chen M."/>
            <person name="Li J."/>
            <person name="Chen F."/>
            <person name="Yang J."/>
            <person name="Li W."/>
            <person name="Zhang B."/>
            <person name="Zhang Z."/>
            <person name="Wu J."/>
            <person name="Zhang C."/>
            <person name="Long L."/>
            <person name="Xiao J."/>
        </authorList>
    </citation>
    <scope>NUCLEOTIDE SEQUENCE [LARGE SCALE GENOMIC DNA]</scope>
    <source>
        <strain evidence="2 3">SCSIO M10372</strain>
    </source>
</reference>
<feature type="signal peptide" evidence="1">
    <location>
        <begin position="1"/>
        <end position="33"/>
    </location>
</feature>
<protein>
    <submittedName>
        <fullName evidence="2">Uncharacterized protein</fullName>
    </submittedName>
</protein>
<accession>A0A1E7LLC5</accession>
<dbReference type="RefSeq" id="WP_070203563.1">
    <property type="nucleotide sequence ID" value="NZ_LJGZ01000100.1"/>
</dbReference>
<evidence type="ECO:0000313" key="2">
    <source>
        <dbReference type="EMBL" id="OEV16992.1"/>
    </source>
</evidence>
<dbReference type="PATRIC" id="fig|518642.7.peg.7030"/>
<dbReference type="AlphaFoldDB" id="A0A1E7LLC5"/>
<dbReference type="EMBL" id="LJGZ01000100">
    <property type="protein sequence ID" value="OEV16992.1"/>
    <property type="molecule type" value="Genomic_DNA"/>
</dbReference>
<comment type="caution">
    <text evidence="2">The sequence shown here is derived from an EMBL/GenBank/DDBJ whole genome shotgun (WGS) entry which is preliminary data.</text>
</comment>
<organism evidence="2 3">
    <name type="scientific">Streptomyces nanshensis</name>
    <dbReference type="NCBI Taxonomy" id="518642"/>
    <lineage>
        <taxon>Bacteria</taxon>
        <taxon>Bacillati</taxon>
        <taxon>Actinomycetota</taxon>
        <taxon>Actinomycetes</taxon>
        <taxon>Kitasatosporales</taxon>
        <taxon>Streptomycetaceae</taxon>
        <taxon>Streptomyces</taxon>
    </lineage>
</organism>
<proteinExistence type="predicted"/>
<evidence type="ECO:0000256" key="1">
    <source>
        <dbReference type="SAM" id="SignalP"/>
    </source>
</evidence>
<dbReference type="Proteomes" id="UP000175971">
    <property type="component" value="Unassembled WGS sequence"/>
</dbReference>
<sequence>MQTLIRTTFTTVCAAAALGAVFLGAGTASGTTAGDTHTAALRAQTALTVTGGLDGKLAGSTPNGNIWGP</sequence>
<keyword evidence="3" id="KW-1185">Reference proteome</keyword>
<name>A0A1E7LLC5_9ACTN</name>
<feature type="chain" id="PRO_5039619562" evidence="1">
    <location>
        <begin position="34"/>
        <end position="69"/>
    </location>
</feature>
<evidence type="ECO:0000313" key="3">
    <source>
        <dbReference type="Proteomes" id="UP000175971"/>
    </source>
</evidence>